<organism evidence="3">
    <name type="scientific">marine metagenome</name>
    <dbReference type="NCBI Taxonomy" id="408172"/>
    <lineage>
        <taxon>unclassified sequences</taxon>
        <taxon>metagenomes</taxon>
        <taxon>ecological metagenomes</taxon>
    </lineage>
</organism>
<dbReference type="PANTHER" id="PTHR43244">
    <property type="match status" value="1"/>
</dbReference>
<feature type="non-terminal residue" evidence="3">
    <location>
        <position position="320"/>
    </location>
</feature>
<dbReference type="Pfam" id="PF00296">
    <property type="entry name" value="Bac_luciferase"/>
    <property type="match status" value="1"/>
</dbReference>
<protein>
    <recommendedName>
        <fullName evidence="2">Luciferase-like domain-containing protein</fullName>
    </recommendedName>
</protein>
<dbReference type="GO" id="GO:0016705">
    <property type="term" value="F:oxidoreductase activity, acting on paired donors, with incorporation or reduction of molecular oxygen"/>
    <property type="evidence" value="ECO:0007669"/>
    <property type="project" value="InterPro"/>
</dbReference>
<name>A0A382MD44_9ZZZZ</name>
<proteinExistence type="predicted"/>
<dbReference type="PANTHER" id="PTHR43244:SF1">
    <property type="entry name" value="5,10-METHYLENETETRAHYDROMETHANOPTERIN REDUCTASE"/>
    <property type="match status" value="1"/>
</dbReference>
<accession>A0A382MD44</accession>
<dbReference type="InterPro" id="IPR050564">
    <property type="entry name" value="F420-G6PD/mer"/>
</dbReference>
<dbReference type="AlphaFoldDB" id="A0A382MD44"/>
<feature type="domain" description="Luciferase-like" evidence="2">
    <location>
        <begin position="10"/>
        <end position="301"/>
    </location>
</feature>
<dbReference type="Gene3D" id="3.20.20.30">
    <property type="entry name" value="Luciferase-like domain"/>
    <property type="match status" value="1"/>
</dbReference>
<dbReference type="InterPro" id="IPR036661">
    <property type="entry name" value="Luciferase-like_sf"/>
</dbReference>
<evidence type="ECO:0000256" key="1">
    <source>
        <dbReference type="ARBA" id="ARBA00023002"/>
    </source>
</evidence>
<dbReference type="CDD" id="cd01097">
    <property type="entry name" value="Tetrahydromethanopterin_reductase"/>
    <property type="match status" value="1"/>
</dbReference>
<gene>
    <name evidence="3" type="ORF">METZ01_LOCUS299643</name>
</gene>
<evidence type="ECO:0000259" key="2">
    <source>
        <dbReference type="Pfam" id="PF00296"/>
    </source>
</evidence>
<keyword evidence="1" id="KW-0560">Oxidoreductase</keyword>
<dbReference type="EMBL" id="UINC01092849">
    <property type="protein sequence ID" value="SVC46789.1"/>
    <property type="molecule type" value="Genomic_DNA"/>
</dbReference>
<dbReference type="InterPro" id="IPR011251">
    <property type="entry name" value="Luciferase-like_dom"/>
</dbReference>
<sequence length="320" mass="35545">MFKGVVLHEGGVREHAEQAVIAEQHGFDSVWVTEVHGPDVVTVLTAASAKTKRVTLGTGIAPIYIRDPYLAATTFGALHEYSSGRMIAGFGVSTPAIVTNWHGQNWSKPLASMREYEELFRKLTTGERLKHNGLFQTVGGPARPISEPKIPVFIGALGNKMLELAGEIADGIILNFPTVSASKKAIQAIEKGLYKAKRERKELRITAFLRTVIHNDYEIAAAPLKQELLSYFMAPVYEQLFREDGYEEDCDLFLQRWNARERNQAINGISERMIRDHAIIGQTPEECRDIAAAFKDAGIDELILYPIAPNDAPDEQEAIL</sequence>
<reference evidence="3" key="1">
    <citation type="submission" date="2018-05" db="EMBL/GenBank/DDBJ databases">
        <authorList>
            <person name="Lanie J.A."/>
            <person name="Ng W.-L."/>
            <person name="Kazmierczak K.M."/>
            <person name="Andrzejewski T.M."/>
            <person name="Davidsen T.M."/>
            <person name="Wayne K.J."/>
            <person name="Tettelin H."/>
            <person name="Glass J.I."/>
            <person name="Rusch D."/>
            <person name="Podicherti R."/>
            <person name="Tsui H.-C.T."/>
            <person name="Winkler M.E."/>
        </authorList>
    </citation>
    <scope>NUCLEOTIDE SEQUENCE</scope>
</reference>
<evidence type="ECO:0000313" key="3">
    <source>
        <dbReference type="EMBL" id="SVC46789.1"/>
    </source>
</evidence>
<dbReference type="SUPFAM" id="SSF51679">
    <property type="entry name" value="Bacterial luciferase-like"/>
    <property type="match status" value="1"/>
</dbReference>